<organism evidence="4 5">
    <name type="scientific">Helobdella robusta</name>
    <name type="common">Californian leech</name>
    <dbReference type="NCBI Taxonomy" id="6412"/>
    <lineage>
        <taxon>Eukaryota</taxon>
        <taxon>Metazoa</taxon>
        <taxon>Spiralia</taxon>
        <taxon>Lophotrochozoa</taxon>
        <taxon>Annelida</taxon>
        <taxon>Clitellata</taxon>
        <taxon>Hirudinea</taxon>
        <taxon>Rhynchobdellida</taxon>
        <taxon>Glossiphoniidae</taxon>
        <taxon>Helobdella</taxon>
    </lineage>
</organism>
<reference evidence="4" key="3">
    <citation type="submission" date="2015-06" db="UniProtKB">
        <authorList>
            <consortium name="EnsemblMetazoa"/>
        </authorList>
    </citation>
    <scope>IDENTIFICATION</scope>
</reference>
<dbReference type="OrthoDB" id="2159131at2759"/>
<dbReference type="InterPro" id="IPR039875">
    <property type="entry name" value="LENG1-like"/>
</dbReference>
<dbReference type="FunCoup" id="T1FMN9">
    <property type="interactions" value="49"/>
</dbReference>
<evidence type="ECO:0000313" key="5">
    <source>
        <dbReference type="Proteomes" id="UP000015101"/>
    </source>
</evidence>
<dbReference type="PANTHER" id="PTHR22093">
    <property type="entry name" value="LEUKOCYTE RECEPTOR CLUSTER LRC MEMBER 1"/>
    <property type="match status" value="1"/>
</dbReference>
<evidence type="ECO:0000256" key="1">
    <source>
        <dbReference type="SAM" id="MobiDB-lite"/>
    </source>
</evidence>
<keyword evidence="5" id="KW-1185">Reference proteome</keyword>
<protein>
    <recommendedName>
        <fullName evidence="2">CBF1-interacting co-repressor CIR N-terminal domain-containing protein</fullName>
    </recommendedName>
</protein>
<feature type="domain" description="CBF1-interacting co-repressor CIR N-terminal" evidence="2">
    <location>
        <begin position="8"/>
        <end position="44"/>
    </location>
</feature>
<feature type="compositionally biased region" description="Basic and acidic residues" evidence="1">
    <location>
        <begin position="80"/>
        <end position="101"/>
    </location>
</feature>
<dbReference type="eggNOG" id="ENOG502RZ97">
    <property type="taxonomic scope" value="Eukaryota"/>
</dbReference>
<dbReference type="STRING" id="6412.T1FMN9"/>
<dbReference type="OMA" id="WYEELPK"/>
<feature type="region of interest" description="Disordered" evidence="1">
    <location>
        <begin position="78"/>
        <end position="101"/>
    </location>
</feature>
<dbReference type="HOGENOM" id="CLU_058751_2_0_1"/>
<dbReference type="InParanoid" id="T1FMN9"/>
<dbReference type="Pfam" id="PF10197">
    <property type="entry name" value="Cir_N"/>
    <property type="match status" value="1"/>
</dbReference>
<proteinExistence type="predicted"/>
<reference evidence="5" key="1">
    <citation type="submission" date="2012-12" db="EMBL/GenBank/DDBJ databases">
        <authorList>
            <person name="Hellsten U."/>
            <person name="Grimwood J."/>
            <person name="Chapman J.A."/>
            <person name="Shapiro H."/>
            <person name="Aerts A."/>
            <person name="Otillar R.P."/>
            <person name="Terry A.Y."/>
            <person name="Boore J.L."/>
            <person name="Simakov O."/>
            <person name="Marletaz F."/>
            <person name="Cho S.-J."/>
            <person name="Edsinger-Gonzales E."/>
            <person name="Havlak P."/>
            <person name="Kuo D.-H."/>
            <person name="Larsson T."/>
            <person name="Lv J."/>
            <person name="Arendt D."/>
            <person name="Savage R."/>
            <person name="Osoegawa K."/>
            <person name="de Jong P."/>
            <person name="Lindberg D.R."/>
            <person name="Seaver E.C."/>
            <person name="Weisblat D.A."/>
            <person name="Putnam N.H."/>
            <person name="Grigoriev I.V."/>
            <person name="Rokhsar D.S."/>
        </authorList>
    </citation>
    <scope>NUCLEOTIDE SEQUENCE</scope>
</reference>
<sequence>MNILPKKSWHVRNKKNIERVRRDEEKAANDEKEKQRRIGLAESESRSRMLKHLASKRQETFVDEECNNNKHVNFFENLETGEKLPRKNKQHEEEQKYEKEKQEKSLGILSYLGQGSFELEDKRPWYCDPHRKIQSTGELEAKKKKHLDPLVSIKKYKECTRKIEQKVSTSDKTHQKYPAKSITKSGSKSYEQLRAERISRENLERSRQQQLSCKNTPETICDERQMPYNSQFNPELTRRR</sequence>
<dbReference type="InterPro" id="IPR019339">
    <property type="entry name" value="CIR_N_dom"/>
</dbReference>
<feature type="compositionally biased region" description="Basic and acidic residues" evidence="1">
    <location>
        <begin position="191"/>
        <end position="207"/>
    </location>
</feature>
<dbReference type="AlphaFoldDB" id="T1FMN9"/>
<feature type="region of interest" description="Disordered" evidence="1">
    <location>
        <begin position="165"/>
        <end position="240"/>
    </location>
</feature>
<dbReference type="EnsemblMetazoa" id="HelroT185324">
    <property type="protein sequence ID" value="HelroP185324"/>
    <property type="gene ID" value="HelroG185324"/>
</dbReference>
<feature type="compositionally biased region" description="Polar residues" evidence="1">
    <location>
        <begin position="208"/>
        <end position="218"/>
    </location>
</feature>
<feature type="region of interest" description="Disordered" evidence="1">
    <location>
        <begin position="20"/>
        <end position="52"/>
    </location>
</feature>
<accession>T1FMN9</accession>
<dbReference type="Proteomes" id="UP000015101">
    <property type="component" value="Unassembled WGS sequence"/>
</dbReference>
<evidence type="ECO:0000259" key="2">
    <source>
        <dbReference type="SMART" id="SM01083"/>
    </source>
</evidence>
<dbReference type="PANTHER" id="PTHR22093:SF0">
    <property type="entry name" value="LEUKOCYTE RECEPTOR CLUSTER MEMBER 1"/>
    <property type="match status" value="1"/>
</dbReference>
<dbReference type="KEGG" id="hro:HELRODRAFT_185324"/>
<evidence type="ECO:0000313" key="3">
    <source>
        <dbReference type="EMBL" id="ESO10247.1"/>
    </source>
</evidence>
<dbReference type="SMART" id="SM01083">
    <property type="entry name" value="Cir_N"/>
    <property type="match status" value="1"/>
</dbReference>
<dbReference type="CTD" id="20210088"/>
<dbReference type="EMBL" id="KB095905">
    <property type="protein sequence ID" value="ESO10247.1"/>
    <property type="molecule type" value="Genomic_DNA"/>
</dbReference>
<dbReference type="GeneID" id="20210088"/>
<dbReference type="RefSeq" id="XP_009012061.1">
    <property type="nucleotide sequence ID" value="XM_009013813.1"/>
</dbReference>
<evidence type="ECO:0000313" key="4">
    <source>
        <dbReference type="EnsemblMetazoa" id="HelroP185324"/>
    </source>
</evidence>
<feature type="compositionally biased region" description="Basic and acidic residues" evidence="1">
    <location>
        <begin position="165"/>
        <end position="174"/>
    </location>
</feature>
<name>T1FMN9_HELRO</name>
<feature type="compositionally biased region" description="Basic and acidic residues" evidence="1">
    <location>
        <begin position="20"/>
        <end position="36"/>
    </location>
</feature>
<gene>
    <name evidence="4" type="primary">20210088</name>
    <name evidence="3" type="ORF">HELRODRAFT_185324</name>
</gene>
<dbReference type="EMBL" id="AMQM01002902">
    <property type="status" value="NOT_ANNOTATED_CDS"/>
    <property type="molecule type" value="Genomic_DNA"/>
</dbReference>
<reference evidence="3 5" key="2">
    <citation type="journal article" date="2013" name="Nature">
        <title>Insights into bilaterian evolution from three spiralian genomes.</title>
        <authorList>
            <person name="Simakov O."/>
            <person name="Marletaz F."/>
            <person name="Cho S.J."/>
            <person name="Edsinger-Gonzales E."/>
            <person name="Havlak P."/>
            <person name="Hellsten U."/>
            <person name="Kuo D.H."/>
            <person name="Larsson T."/>
            <person name="Lv J."/>
            <person name="Arendt D."/>
            <person name="Savage R."/>
            <person name="Osoegawa K."/>
            <person name="de Jong P."/>
            <person name="Grimwood J."/>
            <person name="Chapman J.A."/>
            <person name="Shapiro H."/>
            <person name="Aerts A."/>
            <person name="Otillar R.P."/>
            <person name="Terry A.Y."/>
            <person name="Boore J.L."/>
            <person name="Grigoriev I.V."/>
            <person name="Lindberg D.R."/>
            <person name="Seaver E.C."/>
            <person name="Weisblat D.A."/>
            <person name="Putnam N.H."/>
            <person name="Rokhsar D.S."/>
        </authorList>
    </citation>
    <scope>NUCLEOTIDE SEQUENCE</scope>
</reference>